<proteinExistence type="predicted"/>
<sequence>MRDKEGKPATEKKWLMLEKKSVDEEREVGEKLFHVGDDNTRLLFLIFHFNNIEKVAKYFFHYISKIVVNLS</sequence>
<dbReference type="AlphaFoldDB" id="A0AAD5NJ42"/>
<evidence type="ECO:0000313" key="1">
    <source>
        <dbReference type="EMBL" id="KAI9160648.1"/>
    </source>
</evidence>
<keyword evidence="2" id="KW-1185">Reference proteome</keyword>
<gene>
    <name evidence="1" type="ORF">LWI28_010313</name>
</gene>
<evidence type="ECO:0000313" key="2">
    <source>
        <dbReference type="Proteomes" id="UP001064489"/>
    </source>
</evidence>
<accession>A0AAD5NJ42</accession>
<comment type="caution">
    <text evidence="1">The sequence shown here is derived from an EMBL/GenBank/DDBJ whole genome shotgun (WGS) entry which is preliminary data.</text>
</comment>
<reference evidence="1" key="2">
    <citation type="submission" date="2023-02" db="EMBL/GenBank/DDBJ databases">
        <authorList>
            <person name="Swenson N.G."/>
            <person name="Wegrzyn J.L."/>
            <person name="Mcevoy S.L."/>
        </authorList>
    </citation>
    <scope>NUCLEOTIDE SEQUENCE</scope>
    <source>
        <strain evidence="1">91603</strain>
        <tissue evidence="1">Leaf</tissue>
    </source>
</reference>
<dbReference type="EMBL" id="JAJSOW010000106">
    <property type="protein sequence ID" value="KAI9160648.1"/>
    <property type="molecule type" value="Genomic_DNA"/>
</dbReference>
<name>A0AAD5NJ42_ACENE</name>
<dbReference type="Proteomes" id="UP001064489">
    <property type="component" value="Chromosome 2"/>
</dbReference>
<reference evidence="1" key="1">
    <citation type="journal article" date="2022" name="Plant J.">
        <title>Strategies of tolerance reflected in two North American maple genomes.</title>
        <authorList>
            <person name="McEvoy S.L."/>
            <person name="Sezen U.U."/>
            <person name="Trouern-Trend A."/>
            <person name="McMahon S.M."/>
            <person name="Schaberg P.G."/>
            <person name="Yang J."/>
            <person name="Wegrzyn J.L."/>
            <person name="Swenson N.G."/>
        </authorList>
    </citation>
    <scope>NUCLEOTIDE SEQUENCE</scope>
    <source>
        <strain evidence="1">91603</strain>
    </source>
</reference>
<protein>
    <submittedName>
        <fullName evidence="1">Uncharacterized protein</fullName>
    </submittedName>
</protein>
<organism evidence="1 2">
    <name type="scientific">Acer negundo</name>
    <name type="common">Box elder</name>
    <dbReference type="NCBI Taxonomy" id="4023"/>
    <lineage>
        <taxon>Eukaryota</taxon>
        <taxon>Viridiplantae</taxon>
        <taxon>Streptophyta</taxon>
        <taxon>Embryophyta</taxon>
        <taxon>Tracheophyta</taxon>
        <taxon>Spermatophyta</taxon>
        <taxon>Magnoliopsida</taxon>
        <taxon>eudicotyledons</taxon>
        <taxon>Gunneridae</taxon>
        <taxon>Pentapetalae</taxon>
        <taxon>rosids</taxon>
        <taxon>malvids</taxon>
        <taxon>Sapindales</taxon>
        <taxon>Sapindaceae</taxon>
        <taxon>Hippocastanoideae</taxon>
        <taxon>Acereae</taxon>
        <taxon>Acer</taxon>
    </lineage>
</organism>